<comment type="caution">
    <text evidence="1">The sequence shown here is derived from an EMBL/GenBank/DDBJ whole genome shotgun (WGS) entry which is preliminary data.</text>
</comment>
<gene>
    <name evidence="1" type="ORF">Godav_025030</name>
</gene>
<accession>A0A7J8T6W9</accession>
<proteinExistence type="predicted"/>
<dbReference type="AlphaFoldDB" id="A0A7J8T6W9"/>
<name>A0A7J8T6W9_GOSDV</name>
<organism evidence="1 2">
    <name type="scientific">Gossypium davidsonii</name>
    <name type="common">Davidson's cotton</name>
    <name type="synonym">Gossypium klotzschianum subsp. davidsonii</name>
    <dbReference type="NCBI Taxonomy" id="34287"/>
    <lineage>
        <taxon>Eukaryota</taxon>
        <taxon>Viridiplantae</taxon>
        <taxon>Streptophyta</taxon>
        <taxon>Embryophyta</taxon>
        <taxon>Tracheophyta</taxon>
        <taxon>Spermatophyta</taxon>
        <taxon>Magnoliopsida</taxon>
        <taxon>eudicotyledons</taxon>
        <taxon>Gunneridae</taxon>
        <taxon>Pentapetalae</taxon>
        <taxon>rosids</taxon>
        <taxon>malvids</taxon>
        <taxon>Malvales</taxon>
        <taxon>Malvaceae</taxon>
        <taxon>Malvoideae</taxon>
        <taxon>Gossypium</taxon>
    </lineage>
</organism>
<reference evidence="1 2" key="1">
    <citation type="journal article" date="2019" name="Genome Biol. Evol.">
        <title>Insights into the evolution of the New World diploid cottons (Gossypium, subgenus Houzingenia) based on genome sequencing.</title>
        <authorList>
            <person name="Grover C.E."/>
            <person name="Arick M.A. 2nd"/>
            <person name="Thrash A."/>
            <person name="Conover J.L."/>
            <person name="Sanders W.S."/>
            <person name="Peterson D.G."/>
            <person name="Frelichowski J.E."/>
            <person name="Scheffler J.A."/>
            <person name="Scheffler B.E."/>
            <person name="Wendel J.F."/>
        </authorList>
    </citation>
    <scope>NUCLEOTIDE SEQUENCE [LARGE SCALE GENOMIC DNA]</scope>
    <source>
        <strain evidence="1">27</strain>
        <tissue evidence="1">Leaf</tissue>
    </source>
</reference>
<evidence type="ECO:0000313" key="2">
    <source>
        <dbReference type="Proteomes" id="UP000593561"/>
    </source>
</evidence>
<protein>
    <submittedName>
        <fullName evidence="1">Uncharacterized protein</fullName>
    </submittedName>
</protein>
<dbReference type="Proteomes" id="UP000593561">
    <property type="component" value="Unassembled WGS sequence"/>
</dbReference>
<dbReference type="EMBL" id="JABFAC010010102">
    <property type="protein sequence ID" value="MBA0633562.1"/>
    <property type="molecule type" value="Genomic_DNA"/>
</dbReference>
<sequence length="49" mass="5650">MIKINFDAAVKDRKTNFGIIARDHEGFVMRDRAGVLTETIIRNGRSCRR</sequence>
<evidence type="ECO:0000313" key="1">
    <source>
        <dbReference type="EMBL" id="MBA0633562.1"/>
    </source>
</evidence>
<keyword evidence="2" id="KW-1185">Reference proteome</keyword>